<dbReference type="Pfam" id="PF13417">
    <property type="entry name" value="GST_N_3"/>
    <property type="match status" value="1"/>
</dbReference>
<dbReference type="InterPro" id="IPR036249">
    <property type="entry name" value="Thioredoxin-like_sf"/>
</dbReference>
<keyword evidence="5" id="KW-1185">Reference proteome</keyword>
<protein>
    <submittedName>
        <fullName evidence="4">Maleylacetoacetate isomerase</fullName>
        <ecNumber evidence="4">5.2.1.2</ecNumber>
    </submittedName>
</protein>
<dbReference type="InterPro" id="IPR005955">
    <property type="entry name" value="GST_Zeta"/>
</dbReference>
<dbReference type="GO" id="GO:0006749">
    <property type="term" value="P:glutathione metabolic process"/>
    <property type="evidence" value="ECO:0007669"/>
    <property type="project" value="TreeGrafter"/>
</dbReference>
<dbReference type="KEGG" id="azq:G3580_16895"/>
<gene>
    <name evidence="4" type="primary">maiA</name>
    <name evidence="4" type="ORF">G3580_16895</name>
</gene>
<dbReference type="NCBIfam" id="TIGR01262">
    <property type="entry name" value="maiA"/>
    <property type="match status" value="1"/>
</dbReference>
<dbReference type="InterPro" id="IPR040079">
    <property type="entry name" value="Glutathione_S-Trfase"/>
</dbReference>
<dbReference type="PROSITE" id="PS50404">
    <property type="entry name" value="GST_NTER"/>
    <property type="match status" value="1"/>
</dbReference>
<organism evidence="4 5">
    <name type="scientific">Nitrogeniibacter mangrovi</name>
    <dbReference type="NCBI Taxonomy" id="2016596"/>
    <lineage>
        <taxon>Bacteria</taxon>
        <taxon>Pseudomonadati</taxon>
        <taxon>Pseudomonadota</taxon>
        <taxon>Betaproteobacteria</taxon>
        <taxon>Rhodocyclales</taxon>
        <taxon>Zoogloeaceae</taxon>
        <taxon>Nitrogeniibacter</taxon>
    </lineage>
</organism>
<dbReference type="GO" id="GO:0005737">
    <property type="term" value="C:cytoplasm"/>
    <property type="evidence" value="ECO:0007669"/>
    <property type="project" value="InterPro"/>
</dbReference>
<dbReference type="SFLD" id="SFLDG00358">
    <property type="entry name" value="Main_(cytGST)"/>
    <property type="match status" value="1"/>
</dbReference>
<dbReference type="CDD" id="cd03191">
    <property type="entry name" value="GST_C_Zeta"/>
    <property type="match status" value="1"/>
</dbReference>
<dbReference type="InterPro" id="IPR034330">
    <property type="entry name" value="GST_Zeta_C"/>
</dbReference>
<dbReference type="GO" id="GO:0004364">
    <property type="term" value="F:glutathione transferase activity"/>
    <property type="evidence" value="ECO:0007669"/>
    <property type="project" value="TreeGrafter"/>
</dbReference>
<dbReference type="GO" id="GO:0016034">
    <property type="term" value="F:maleylacetoacetate isomerase activity"/>
    <property type="evidence" value="ECO:0007669"/>
    <property type="project" value="UniProtKB-EC"/>
</dbReference>
<dbReference type="InterPro" id="IPR004045">
    <property type="entry name" value="Glutathione_S-Trfase_N"/>
</dbReference>
<evidence type="ECO:0000313" key="5">
    <source>
        <dbReference type="Proteomes" id="UP000501991"/>
    </source>
</evidence>
<sequence>MRLYGYWRSTAAYRVRIALQLKGLSFESQAVDLRAAASAQHRAAYAALNPQHLVPTLVDGDTVIGQSLAIIEYLDERYPQPPLLPGGAVERARARQIALAIGADLHPLNNLRVLNYLENTLGADAAARRAWYHHWLRLGLDACERLVDERGPFALGEAVGLADLCIVPQLYNARRYDFALDACPRLCRIDAACAGLDAFARAVPERQPDAPAGGA</sequence>
<dbReference type="SUPFAM" id="SSF47616">
    <property type="entry name" value="GST C-terminal domain-like"/>
    <property type="match status" value="1"/>
</dbReference>
<dbReference type="GO" id="GO:0006559">
    <property type="term" value="P:L-phenylalanine catabolic process"/>
    <property type="evidence" value="ECO:0007669"/>
    <property type="project" value="TreeGrafter"/>
</dbReference>
<dbReference type="PANTHER" id="PTHR42673">
    <property type="entry name" value="MALEYLACETOACETATE ISOMERASE"/>
    <property type="match status" value="1"/>
</dbReference>
<keyword evidence="4" id="KW-0413">Isomerase</keyword>
<feature type="domain" description="GST C-terminal" evidence="3">
    <location>
        <begin position="87"/>
        <end position="212"/>
    </location>
</feature>
<dbReference type="EC" id="5.2.1.2" evidence="4"/>
<dbReference type="RefSeq" id="WP_173767472.1">
    <property type="nucleotide sequence ID" value="NZ_CP048836.1"/>
</dbReference>
<dbReference type="Gene3D" id="3.40.30.10">
    <property type="entry name" value="Glutaredoxin"/>
    <property type="match status" value="1"/>
</dbReference>
<dbReference type="SFLD" id="SFLDS00019">
    <property type="entry name" value="Glutathione_Transferase_(cytos"/>
    <property type="match status" value="1"/>
</dbReference>
<reference evidence="4 5" key="1">
    <citation type="submission" date="2020-02" db="EMBL/GenBank/DDBJ databases">
        <title>Nitrogenibacter mangrovi gen. nov., sp. nov. isolated from mangrove sediment, a denitrifying betaproteobacterium.</title>
        <authorList>
            <person name="Liao H."/>
            <person name="Tian Y."/>
        </authorList>
    </citation>
    <scope>NUCLEOTIDE SEQUENCE [LARGE SCALE GENOMIC DNA]</scope>
    <source>
        <strain evidence="4 5">M9-3-2</strain>
    </source>
</reference>
<dbReference type="InterPro" id="IPR036282">
    <property type="entry name" value="Glutathione-S-Trfase_C_sf"/>
</dbReference>
<evidence type="ECO:0000313" key="4">
    <source>
        <dbReference type="EMBL" id="QID19148.1"/>
    </source>
</evidence>
<feature type="domain" description="GST N-terminal" evidence="2">
    <location>
        <begin position="1"/>
        <end position="82"/>
    </location>
</feature>
<dbReference type="AlphaFoldDB" id="A0A6C1B8T5"/>
<dbReference type="SUPFAM" id="SSF52833">
    <property type="entry name" value="Thioredoxin-like"/>
    <property type="match status" value="1"/>
</dbReference>
<dbReference type="PROSITE" id="PS50405">
    <property type="entry name" value="GST_CTER"/>
    <property type="match status" value="1"/>
</dbReference>
<dbReference type="EMBL" id="CP048836">
    <property type="protein sequence ID" value="QID19148.1"/>
    <property type="molecule type" value="Genomic_DNA"/>
</dbReference>
<dbReference type="Gene3D" id="1.20.1050.10">
    <property type="match status" value="1"/>
</dbReference>
<dbReference type="InterPro" id="IPR010987">
    <property type="entry name" value="Glutathione-S-Trfase_C-like"/>
</dbReference>
<dbReference type="Proteomes" id="UP000501991">
    <property type="component" value="Chromosome"/>
</dbReference>
<accession>A0A6C1B8T5</accession>
<proteinExistence type="inferred from homology"/>
<evidence type="ECO:0000259" key="3">
    <source>
        <dbReference type="PROSITE" id="PS50405"/>
    </source>
</evidence>
<dbReference type="PANTHER" id="PTHR42673:SF21">
    <property type="entry name" value="GLUTATHIONE S-TRANSFERASE YFCF"/>
    <property type="match status" value="1"/>
</dbReference>
<comment type="similarity">
    <text evidence="1">Belongs to the GST superfamily. Zeta family.</text>
</comment>
<evidence type="ECO:0000259" key="2">
    <source>
        <dbReference type="PROSITE" id="PS50404"/>
    </source>
</evidence>
<evidence type="ECO:0000256" key="1">
    <source>
        <dbReference type="ARBA" id="ARBA00010007"/>
    </source>
</evidence>
<name>A0A6C1B8T5_9RHOO</name>